<gene>
    <name evidence="1" type="ORF">IQ17_00467</name>
</gene>
<evidence type="ECO:0008006" key="3">
    <source>
        <dbReference type="Google" id="ProtNLM"/>
    </source>
</evidence>
<evidence type="ECO:0000313" key="1">
    <source>
        <dbReference type="EMBL" id="TWI11317.1"/>
    </source>
</evidence>
<accession>A0A562LUJ2</accession>
<protein>
    <recommendedName>
        <fullName evidence="3">Enolase-like protein</fullName>
    </recommendedName>
</protein>
<dbReference type="SUPFAM" id="SSF51604">
    <property type="entry name" value="Enolase C-terminal domain-like"/>
    <property type="match status" value="1"/>
</dbReference>
<dbReference type="Gene3D" id="3.20.20.120">
    <property type="entry name" value="Enolase-like C-terminal domain"/>
    <property type="match status" value="1"/>
</dbReference>
<dbReference type="InterPro" id="IPR036849">
    <property type="entry name" value="Enolase-like_C_sf"/>
</dbReference>
<reference evidence="1 2" key="1">
    <citation type="journal article" date="2015" name="Stand. Genomic Sci.">
        <title>Genomic Encyclopedia of Bacterial and Archaeal Type Strains, Phase III: the genomes of soil and plant-associated and newly described type strains.</title>
        <authorList>
            <person name="Whitman W.B."/>
            <person name="Woyke T."/>
            <person name="Klenk H.P."/>
            <person name="Zhou Y."/>
            <person name="Lilburn T.G."/>
            <person name="Beck B.J."/>
            <person name="De Vos P."/>
            <person name="Vandamme P."/>
            <person name="Eisen J.A."/>
            <person name="Garrity G."/>
            <person name="Hugenholtz P."/>
            <person name="Kyrpides N.C."/>
        </authorList>
    </citation>
    <scope>NUCLEOTIDE SEQUENCE [LARGE SCALE GENOMIC DNA]</scope>
    <source>
        <strain evidence="1 2">CGMCC 1.10947</strain>
    </source>
</reference>
<keyword evidence="2" id="KW-1185">Reference proteome</keyword>
<proteinExistence type="predicted"/>
<organism evidence="1 2">
    <name type="scientific">Bradyrhizobium daqingense</name>
    <dbReference type="NCBI Taxonomy" id="993502"/>
    <lineage>
        <taxon>Bacteria</taxon>
        <taxon>Pseudomonadati</taxon>
        <taxon>Pseudomonadota</taxon>
        <taxon>Alphaproteobacteria</taxon>
        <taxon>Hyphomicrobiales</taxon>
        <taxon>Nitrobacteraceae</taxon>
        <taxon>Bradyrhizobium</taxon>
    </lineage>
</organism>
<sequence length="497" mass="53568">MAGLDPAIHVLLRATKNVDARDKPGHDDLHRTMSVRLKLRDIDFFERPVQFARPFRFGAITINATPQLFVRVEIEVEGRGVAIGASAELLVPKWFDKRPELSPAQTVDGLRWSLDIARGLYLARTGYQTAFGLHASCLGAQVATCAKKNIPPLAAAYGPAEIDKAILDALLRAAETNFFDGTAANIAGVDARLSPDLSERDIRTFLSGRVPLERVAIRHTVGLDDTVEGTGGVADPRENAGARYFKLKLSGDPTADATRLARIGEELDTLGRDVKVTLDANEQYADLAALQSLMGRLDRDAALLPIATRLLYVEQPMPRDITRQSPLGALAGHGFIIDEADDSYDAFPAARALGYHGISSKSCKGLYKSIVNATRAAKWSAEGESFFVTGEDLTCQAGLAVQQDLALGAFIGVTHAERNGHHYVDGFGDTPAAEAAAFAVAHPDLYTDDGQGIRLKIHDGDLLTGSLNTVGFATSVHPDWSALRPLERPTSLQEQLA</sequence>
<name>A0A562LUJ2_9BRAD</name>
<dbReference type="EMBL" id="VLKL01000001">
    <property type="protein sequence ID" value="TWI11317.1"/>
    <property type="molecule type" value="Genomic_DNA"/>
</dbReference>
<dbReference type="AlphaFoldDB" id="A0A562LUJ2"/>
<evidence type="ECO:0000313" key="2">
    <source>
        <dbReference type="Proteomes" id="UP000317176"/>
    </source>
</evidence>
<dbReference type="Proteomes" id="UP000317176">
    <property type="component" value="Unassembled WGS sequence"/>
</dbReference>
<comment type="caution">
    <text evidence="1">The sequence shown here is derived from an EMBL/GenBank/DDBJ whole genome shotgun (WGS) entry which is preliminary data.</text>
</comment>